<evidence type="ECO:0000313" key="3">
    <source>
        <dbReference type="Proteomes" id="UP000279859"/>
    </source>
</evidence>
<comment type="caution">
    <text evidence="2">The sequence shown here is derived from an EMBL/GenBank/DDBJ whole genome shotgun (WGS) entry which is preliminary data.</text>
</comment>
<feature type="compositionally biased region" description="Basic and acidic residues" evidence="1">
    <location>
        <begin position="55"/>
        <end position="69"/>
    </location>
</feature>
<feature type="region of interest" description="Disordered" evidence="1">
    <location>
        <begin position="1"/>
        <end position="69"/>
    </location>
</feature>
<evidence type="ECO:0000256" key="1">
    <source>
        <dbReference type="SAM" id="MobiDB-lite"/>
    </source>
</evidence>
<gene>
    <name evidence="2" type="ORF">EEJ31_12620</name>
</gene>
<dbReference type="Proteomes" id="UP000279859">
    <property type="component" value="Unassembled WGS sequence"/>
</dbReference>
<proteinExistence type="predicted"/>
<accession>A0A3M8KUL3</accession>
<keyword evidence="3" id="KW-1185">Reference proteome</keyword>
<evidence type="ECO:0000313" key="2">
    <source>
        <dbReference type="EMBL" id="RNE56997.1"/>
    </source>
</evidence>
<sequence length="69" mass="7462">MAEPAETGDEPRQRVVKAPGRARRAALTPAPETDPSPEVPVPRGEGGVASSGVRGENDDRLRRDRPPHW</sequence>
<name>A0A3M8KUL3_9MICO</name>
<dbReference type="RefSeq" id="WP_123046645.1">
    <property type="nucleotide sequence ID" value="NZ_RDSR01000025.1"/>
</dbReference>
<protein>
    <submittedName>
        <fullName evidence="2">Uncharacterized protein</fullName>
    </submittedName>
</protein>
<organism evidence="2 3">
    <name type="scientific">Cryobacterium tepidiphilum</name>
    <dbReference type="NCBI Taxonomy" id="2486026"/>
    <lineage>
        <taxon>Bacteria</taxon>
        <taxon>Bacillati</taxon>
        <taxon>Actinomycetota</taxon>
        <taxon>Actinomycetes</taxon>
        <taxon>Micrococcales</taxon>
        <taxon>Microbacteriaceae</taxon>
        <taxon>Cryobacterium</taxon>
    </lineage>
</organism>
<dbReference type="OrthoDB" id="4991543at2"/>
<reference evidence="2 3" key="1">
    <citation type="submission" date="2018-11" db="EMBL/GenBank/DDBJ databases">
        <title>Cryobacterium sp. nov., isolated from rhizosphere soil of lettuce.</title>
        <authorList>
            <person name="Wang Y."/>
        </authorList>
    </citation>
    <scope>NUCLEOTIDE SEQUENCE [LARGE SCALE GENOMIC DNA]</scope>
    <source>
        <strain evidence="2 3">NEAU-85</strain>
    </source>
</reference>
<dbReference type="EMBL" id="RDSR01000025">
    <property type="protein sequence ID" value="RNE56997.1"/>
    <property type="molecule type" value="Genomic_DNA"/>
</dbReference>
<dbReference type="AlphaFoldDB" id="A0A3M8KUL3"/>